<evidence type="ECO:0008006" key="3">
    <source>
        <dbReference type="Google" id="ProtNLM"/>
    </source>
</evidence>
<evidence type="ECO:0000313" key="2">
    <source>
        <dbReference type="Proteomes" id="UP000533900"/>
    </source>
</evidence>
<evidence type="ECO:0000313" key="1">
    <source>
        <dbReference type="EMBL" id="MBC2843940.1"/>
    </source>
</evidence>
<proteinExistence type="predicted"/>
<dbReference type="Proteomes" id="UP000533900">
    <property type="component" value="Unassembled WGS sequence"/>
</dbReference>
<organism evidence="1 2">
    <name type="scientific">Winogradskyella flava</name>
    <dbReference type="NCBI Taxonomy" id="1884876"/>
    <lineage>
        <taxon>Bacteria</taxon>
        <taxon>Pseudomonadati</taxon>
        <taxon>Bacteroidota</taxon>
        <taxon>Flavobacteriia</taxon>
        <taxon>Flavobacteriales</taxon>
        <taxon>Flavobacteriaceae</taxon>
        <taxon>Winogradskyella</taxon>
    </lineage>
</organism>
<dbReference type="EMBL" id="JACLCP010000001">
    <property type="protein sequence ID" value="MBC2843940.1"/>
    <property type="molecule type" value="Genomic_DNA"/>
</dbReference>
<keyword evidence="2" id="KW-1185">Reference proteome</keyword>
<sequence>MKRFFNIFFLLFSFTLFSSCFEILEEINFNADGSGKMLVTFNLSKSKSKIASIMLLDSVNGYKVPSKEDISIALKEAKNHLKTIDGISNINTTKDFDNYIFTISCDFSSTGNLDAVFKDLISKHNKKSKTNFNTTNFSFNNSTNSFKRLFSYDASIKRNFYKLNSEDRKIFEDANYTSIYRFENDVKQVSNASAKVSPNKKAVFLKVDLMSLILGKKNIANTIQLSK</sequence>
<name>A0A842ILU6_9FLAO</name>
<reference evidence="1" key="1">
    <citation type="submission" date="2020-08" db="EMBL/GenBank/DDBJ databases">
        <title>Winogradskyella ouciana sp. nov., isolated from the hadal seawater of the Mariana Trench.</title>
        <authorList>
            <person name="He X."/>
        </authorList>
    </citation>
    <scope>NUCLEOTIDE SEQUENCE [LARGE SCALE GENOMIC DNA]</scope>
    <source>
        <strain evidence="1">KCTC 52348</strain>
    </source>
</reference>
<gene>
    <name evidence="1" type="ORF">H7F21_02465</name>
</gene>
<accession>A0A842ILU6</accession>
<protein>
    <recommendedName>
        <fullName evidence="3">Lipoprotein</fullName>
    </recommendedName>
</protein>
<dbReference type="RefSeq" id="WP_185787646.1">
    <property type="nucleotide sequence ID" value="NZ_JACLCP010000001.1"/>
</dbReference>
<dbReference type="AlphaFoldDB" id="A0A842ILU6"/>
<dbReference type="PROSITE" id="PS51257">
    <property type="entry name" value="PROKAR_LIPOPROTEIN"/>
    <property type="match status" value="1"/>
</dbReference>
<comment type="caution">
    <text evidence="1">The sequence shown here is derived from an EMBL/GenBank/DDBJ whole genome shotgun (WGS) entry which is preliminary data.</text>
</comment>